<evidence type="ECO:0000313" key="2">
    <source>
        <dbReference type="Proteomes" id="UP001268864"/>
    </source>
</evidence>
<keyword evidence="2" id="KW-1185">Reference proteome</keyword>
<dbReference type="InterPro" id="IPR050312">
    <property type="entry name" value="IolE/XylAMocC-like"/>
</dbReference>
<reference evidence="1 2" key="1">
    <citation type="submission" date="2022-06" db="EMBL/GenBank/DDBJ databases">
        <title>Halomicroarcula sp. a new haloarchaeum isolate from saline soil.</title>
        <authorList>
            <person name="Strakova D."/>
            <person name="Galisteo C."/>
            <person name="Sanchez-Porro C."/>
            <person name="Ventosa A."/>
        </authorList>
    </citation>
    <scope>NUCLEOTIDE SEQUENCE [LARGE SCALE GENOMIC DNA]</scope>
    <source>
        <strain evidence="1 2">S3CR25-11</strain>
    </source>
</reference>
<accession>A0ABU2FUX1</accession>
<dbReference type="InterPro" id="IPR036237">
    <property type="entry name" value="Xyl_isomerase-like_sf"/>
</dbReference>
<dbReference type="Proteomes" id="UP001268864">
    <property type="component" value="Unassembled WGS sequence"/>
</dbReference>
<dbReference type="PANTHER" id="PTHR12110:SF41">
    <property type="entry name" value="INOSOSE DEHYDRATASE"/>
    <property type="match status" value="1"/>
</dbReference>
<gene>
    <name evidence="1" type="ORF">NDI86_20920</name>
</gene>
<dbReference type="Gene3D" id="3.20.20.150">
    <property type="entry name" value="Divalent-metal-dependent TIM barrel enzymes"/>
    <property type="match status" value="1"/>
</dbReference>
<sequence>MVRPALQLYSVRDAHQPLVELLPRIREAGYEGVEFASPPERDCERLSSALSDAGLEVVGMHVRLQELRDGRAEILESCRALGCADVIVAHVSPSHFRTRSRVHALAQELDAQAAALAEAGVSLHYHNQCFEFQSVDVGPLVDAASAVCNPSPRPRLSGAGDAETLRRYRRMAGTAGERILDALGGPPPADSFEETGLATLLAETDDALAVEPDLGNVRAAGFDPERVLARATDRTRLVHVKDEFVSSAGPYPEERPAPLGSGDVDVEGAVAAADAAGATWVVMENDDPATPLGPIANGREVFESAGV</sequence>
<name>A0ABU2FUX1_9EURY</name>
<proteinExistence type="predicted"/>
<protein>
    <submittedName>
        <fullName evidence="1">TIM barrel protein</fullName>
    </submittedName>
</protein>
<evidence type="ECO:0000313" key="1">
    <source>
        <dbReference type="EMBL" id="MDS0284564.1"/>
    </source>
</evidence>
<dbReference type="RefSeq" id="WP_310902229.1">
    <property type="nucleotide sequence ID" value="NZ_JAMQOS010000009.1"/>
</dbReference>
<dbReference type="PANTHER" id="PTHR12110">
    <property type="entry name" value="HYDROXYPYRUVATE ISOMERASE"/>
    <property type="match status" value="1"/>
</dbReference>
<dbReference type="EMBL" id="JAMQOS010000009">
    <property type="protein sequence ID" value="MDS0284564.1"/>
    <property type="molecule type" value="Genomic_DNA"/>
</dbReference>
<dbReference type="SUPFAM" id="SSF51658">
    <property type="entry name" value="Xylose isomerase-like"/>
    <property type="match status" value="1"/>
</dbReference>
<comment type="caution">
    <text evidence="1">The sequence shown here is derived from an EMBL/GenBank/DDBJ whole genome shotgun (WGS) entry which is preliminary data.</text>
</comment>
<organism evidence="1 2">
    <name type="scientific">Haloarcula onubensis</name>
    <dbReference type="NCBI Taxonomy" id="2950539"/>
    <lineage>
        <taxon>Archaea</taxon>
        <taxon>Methanobacteriati</taxon>
        <taxon>Methanobacteriota</taxon>
        <taxon>Stenosarchaea group</taxon>
        <taxon>Halobacteria</taxon>
        <taxon>Halobacteriales</taxon>
        <taxon>Haloarculaceae</taxon>
        <taxon>Haloarcula</taxon>
    </lineage>
</organism>